<evidence type="ECO:0000313" key="2">
    <source>
        <dbReference type="Proteomes" id="UP001364695"/>
    </source>
</evidence>
<name>A0ACC6P1R5_9BURK</name>
<accession>A0ACC6P1R5</accession>
<proteinExistence type="predicted"/>
<reference evidence="1" key="1">
    <citation type="submission" date="2023-10" db="EMBL/GenBank/DDBJ databases">
        <title>Amphibacter perezi, gen. nov., sp. nov. a novel taxa of the family Comamonadaceae, class Betaproteobacteria isolated from the skin microbiota of Pelophylax perezi from different populations.</title>
        <authorList>
            <person name="Costa S."/>
            <person name="Proenca D.N."/>
            <person name="Lopes I."/>
            <person name="Morais P.V."/>
        </authorList>
    </citation>
    <scope>NUCLEOTIDE SEQUENCE</scope>
    <source>
        <strain evidence="1">SL12-8</strain>
    </source>
</reference>
<keyword evidence="2" id="KW-1185">Reference proteome</keyword>
<protein>
    <submittedName>
        <fullName evidence="1">Histone deacetylase family protein</fullName>
    </submittedName>
</protein>
<gene>
    <name evidence="1" type="ORF">RV045_06985</name>
</gene>
<dbReference type="EMBL" id="JAWDIE010000008">
    <property type="protein sequence ID" value="MEJ7138174.1"/>
    <property type="molecule type" value="Genomic_DNA"/>
</dbReference>
<organism evidence="1 2">
    <name type="scientific">Amphibiibacter pelophylacis</name>
    <dbReference type="NCBI Taxonomy" id="1799477"/>
    <lineage>
        <taxon>Bacteria</taxon>
        <taxon>Pseudomonadati</taxon>
        <taxon>Pseudomonadota</taxon>
        <taxon>Betaproteobacteria</taxon>
        <taxon>Burkholderiales</taxon>
        <taxon>Sphaerotilaceae</taxon>
        <taxon>Amphibiibacter</taxon>
    </lineage>
</organism>
<sequence>MLAAYFSHPSMRQHEMGPGHPECPERLSAVQDRLLGSGLLDYMHDVTARPATREQIARVHDTLYIDELFAHSPAEGRHNLDPDTSMNPHTLEAALLAAGAAIEATDWVIQGQTQRAFCNVRPPGHHAERHQAMGFCFFNNVCAAMAHALEHHGLERVALIDFDVHHGNGSEDIFAGDDRVLMCSIFQTNFYPWSGEVPKGPNMVNVGLPERSRGEQFREAVTTRWLPALHAFRPQMLFISAGFDAHLEDDMGNLGLVEADYAWVTDRLGEVADQHAQGRIVSCLEGGYDLSSLARSACAHVKSLMGL</sequence>
<comment type="caution">
    <text evidence="1">The sequence shown here is derived from an EMBL/GenBank/DDBJ whole genome shotgun (WGS) entry which is preliminary data.</text>
</comment>
<dbReference type="Proteomes" id="UP001364695">
    <property type="component" value="Unassembled WGS sequence"/>
</dbReference>
<evidence type="ECO:0000313" key="1">
    <source>
        <dbReference type="EMBL" id="MEJ7138174.1"/>
    </source>
</evidence>